<comment type="caution">
    <text evidence="1">The sequence shown here is derived from an EMBL/GenBank/DDBJ whole genome shotgun (WGS) entry which is preliminary data.</text>
</comment>
<accession>A0A175R6P1</accession>
<reference evidence="1 2" key="1">
    <citation type="journal article" date="2016" name="Front. Microbiol.">
        <title>Genomic Resource of Rice Seed Associated Bacteria.</title>
        <authorList>
            <person name="Midha S."/>
            <person name="Bansal K."/>
            <person name="Sharma S."/>
            <person name="Kumar N."/>
            <person name="Patil P.P."/>
            <person name="Chaudhry V."/>
            <person name="Patil P.B."/>
        </authorList>
    </citation>
    <scope>NUCLEOTIDE SEQUENCE [LARGE SCALE GENOMIC DNA]</scope>
    <source>
        <strain evidence="1 2">NS226</strain>
    </source>
</reference>
<proteinExistence type="predicted"/>
<evidence type="ECO:0000313" key="2">
    <source>
        <dbReference type="Proteomes" id="UP000078272"/>
    </source>
</evidence>
<protein>
    <submittedName>
        <fullName evidence="1">Uncharacterized protein</fullName>
    </submittedName>
</protein>
<dbReference type="AlphaFoldDB" id="A0A175R6P1"/>
<dbReference type="EMBL" id="LDPZ01000026">
    <property type="protein sequence ID" value="KTQ94987.1"/>
    <property type="molecule type" value="Genomic_DNA"/>
</dbReference>
<name>A0A175R6P1_9HYPH</name>
<evidence type="ECO:0000313" key="1">
    <source>
        <dbReference type="EMBL" id="KTQ94987.1"/>
    </source>
</evidence>
<dbReference type="Proteomes" id="UP000078272">
    <property type="component" value="Unassembled WGS sequence"/>
</dbReference>
<gene>
    <name evidence="1" type="ORF">NS226_13735</name>
</gene>
<dbReference type="PATRIC" id="fig|401562.3.peg.2346"/>
<dbReference type="RefSeq" id="WP_058635461.1">
    <property type="nucleotide sequence ID" value="NZ_LDPZ01000026.1"/>
</dbReference>
<sequence>MSDSVSVLRRYANWMRLLGRTERRNALDQVLDDVERLKARVEALRKARRPLADRAAHAAWLAASKGASPDEIAAAVRKSLEAD</sequence>
<organism evidence="1 2">
    <name type="scientific">Aureimonas ureilytica</name>
    <dbReference type="NCBI Taxonomy" id="401562"/>
    <lineage>
        <taxon>Bacteria</taxon>
        <taxon>Pseudomonadati</taxon>
        <taxon>Pseudomonadota</taxon>
        <taxon>Alphaproteobacteria</taxon>
        <taxon>Hyphomicrobiales</taxon>
        <taxon>Aurantimonadaceae</taxon>
        <taxon>Aureimonas</taxon>
    </lineage>
</organism>